<gene>
    <name evidence="1" type="ORF">O6H91_12G105600</name>
</gene>
<proteinExistence type="predicted"/>
<dbReference type="EMBL" id="CM055103">
    <property type="protein sequence ID" value="KAJ7537259.1"/>
    <property type="molecule type" value="Genomic_DNA"/>
</dbReference>
<organism evidence="1 2">
    <name type="scientific">Diphasiastrum complanatum</name>
    <name type="common">Issler's clubmoss</name>
    <name type="synonym">Lycopodium complanatum</name>
    <dbReference type="NCBI Taxonomy" id="34168"/>
    <lineage>
        <taxon>Eukaryota</taxon>
        <taxon>Viridiplantae</taxon>
        <taxon>Streptophyta</taxon>
        <taxon>Embryophyta</taxon>
        <taxon>Tracheophyta</taxon>
        <taxon>Lycopodiopsida</taxon>
        <taxon>Lycopodiales</taxon>
        <taxon>Lycopodiaceae</taxon>
        <taxon>Lycopodioideae</taxon>
        <taxon>Diphasiastrum</taxon>
    </lineage>
</organism>
<evidence type="ECO:0000313" key="1">
    <source>
        <dbReference type="EMBL" id="KAJ7537259.1"/>
    </source>
</evidence>
<keyword evidence="2" id="KW-1185">Reference proteome</keyword>
<dbReference type="Proteomes" id="UP001162992">
    <property type="component" value="Chromosome 12"/>
</dbReference>
<sequence length="1000" mass="106923">MFSFWVCLGLWWMTTILLLWCPVLSQTDATDFSVLQEFLKGLSNPQLLKWSGSDPCGGNWPHLQCQGSSVTAIAVAGLGLQGTLTSDLNKLSKLQYLGLQDNFLSGPLPSLSGLQSLQVAYLNNNNFNSLPADFFKGLTSLTAIYLDHSNLNGTKGWILPSDILASTKLSNLSLTNTSLTGSIPAFLGTIPSLKVLNLAYNKLGGGIPSSFSGSNLVQLQANNMMGPVLTGPIDVVGSMTSLTELWLQVNQISSTIPAGLSNALTLQNLRINDNQFTGPIPAGFANLPLTSFIFDNNELIGPIPAFQTGVSITSFGNNFCQPTAGLDCSPEVDALLAFIGALGYPLSIVSSWKGNDPCSSWIGVACNAAGHVSVINLANNQLLGTISPAVANLTSLIDLKLNNNNITGGIPAALVGLKSLRLLDLSNNQLSGNLPSFPPQVTVHLQGNPQLIQPSAPSSSPPKPRPVPSPVSSTPSPPLALPSPLPAIATPAVTPSPTSALIAPESASVMPPVSGLPLNSSEPPLNRPDGAAPAQAPSAAISNAKHSTSSSLTGILVGAMVATIAILAAVVLFVFLRKRKHHEYPRLLASHSMNHLQDTSSDPESVKRALARSISNGRSSETGSRASSGTSEVHVVEGGQLITCIQILRDATKNFSEQSILGRGGFGVVYKGELADGTSIAVKRMEAALVSRTGLSEFQAEIAVLTKVRHRHLVALLGYCIDGFEKLLVYEYMSNGNLSQHLFEYGTLGWSPLDWKKRVSIAFDVARGMEYLHLLAHKSFIHRDLKPSNILLDNNFRAKVSDFGLVKHASEGTYSVETRLAGTFGYLAPEYAVTGRVTTKADVYSYGVVLMELITGRRALDETQTEENVHLVTWFRRMKEEKESFCESIDPVIELTDDTFQSIWTVAELAGHCTAHGPYQRPDMGHVVNVLSPLVGQWKPTDMDGKESGGIDLNLTLPQALKKWQDLEDSANMVCLDESQESIPVTSTDLSESFASIDGR</sequence>
<evidence type="ECO:0000313" key="2">
    <source>
        <dbReference type="Proteomes" id="UP001162992"/>
    </source>
</evidence>
<name>A0ACC2C5I9_DIPCM</name>
<comment type="caution">
    <text evidence="1">The sequence shown here is derived from an EMBL/GenBank/DDBJ whole genome shotgun (WGS) entry which is preliminary data.</text>
</comment>
<protein>
    <submittedName>
        <fullName evidence="1">Uncharacterized protein</fullName>
    </submittedName>
</protein>
<reference evidence="2" key="1">
    <citation type="journal article" date="2024" name="Proc. Natl. Acad. Sci. U.S.A.">
        <title>Extraordinary preservation of gene collinearity over three hundred million years revealed in homosporous lycophytes.</title>
        <authorList>
            <person name="Li C."/>
            <person name="Wickell D."/>
            <person name="Kuo L.Y."/>
            <person name="Chen X."/>
            <person name="Nie B."/>
            <person name="Liao X."/>
            <person name="Peng D."/>
            <person name="Ji J."/>
            <person name="Jenkins J."/>
            <person name="Williams M."/>
            <person name="Shu S."/>
            <person name="Plott C."/>
            <person name="Barry K."/>
            <person name="Rajasekar S."/>
            <person name="Grimwood J."/>
            <person name="Han X."/>
            <person name="Sun S."/>
            <person name="Hou Z."/>
            <person name="He W."/>
            <person name="Dai G."/>
            <person name="Sun C."/>
            <person name="Schmutz J."/>
            <person name="Leebens-Mack J.H."/>
            <person name="Li F.W."/>
            <person name="Wang L."/>
        </authorList>
    </citation>
    <scope>NUCLEOTIDE SEQUENCE [LARGE SCALE GENOMIC DNA]</scope>
    <source>
        <strain evidence="2">cv. PW_Plant_1</strain>
    </source>
</reference>
<accession>A0ACC2C5I9</accession>